<reference evidence="1" key="1">
    <citation type="journal article" date="2018" name="Genome Biol.">
        <title>SKESA: strategic k-mer extension for scrupulous assemblies.</title>
        <authorList>
            <person name="Souvorov A."/>
            <person name="Agarwala R."/>
            <person name="Lipman D.J."/>
        </authorList>
    </citation>
    <scope>NUCLEOTIDE SEQUENCE [LARGE SCALE GENOMIC DNA]</scope>
    <source>
        <strain evidence="1">1839</strain>
    </source>
</reference>
<evidence type="ECO:0000313" key="1">
    <source>
        <dbReference type="EMBL" id="HAG5768522.1"/>
    </source>
</evidence>
<sequence>MSTTAWFNYQQLRQLVEAEQENFRTLDRIRDTRRLEQMLLVALKSPENETSEKVFRYLSDRISPFTIPSIDDEKYFTRSFFSLALEHYNARAIRAFSRFLQGDSQQAQKYREIIREDNPLLEMYRGIRVPVRYSDEDIARQLVSARKISLTLLSLMPELLSEEVYANVIDSYDSATLKTFWQIQPPPTPVLRLEAMSVIPMTTELVQEVKAYPMLLQSKDNSGRTVLAYIVRFGNIAVIQALIDANLIDWQRFIQHQERTKPLLLATWRQKYEDDHGTFVLILKDMLAKNTPPGAEEVMNCIKDGMTPDDFWAAGMSQVQFCTAIEQSLQAKESVLPVNQLRYMQSSLCAAK</sequence>
<reference evidence="1" key="2">
    <citation type="submission" date="2020-02" db="EMBL/GenBank/DDBJ databases">
        <authorList>
            <consortium name="NCBI Pathogen Detection Project"/>
        </authorList>
    </citation>
    <scope>NUCLEOTIDE SEQUENCE</scope>
    <source>
        <strain evidence="1">1839</strain>
    </source>
</reference>
<dbReference type="AlphaFoldDB" id="A0A765T0T0"/>
<organism evidence="1">
    <name type="scientific">Escherichia coli</name>
    <dbReference type="NCBI Taxonomy" id="562"/>
    <lineage>
        <taxon>Bacteria</taxon>
        <taxon>Pseudomonadati</taxon>
        <taxon>Pseudomonadota</taxon>
        <taxon>Gammaproteobacteria</taxon>
        <taxon>Enterobacterales</taxon>
        <taxon>Enterobacteriaceae</taxon>
        <taxon>Escherichia</taxon>
    </lineage>
</organism>
<dbReference type="InterPro" id="IPR036770">
    <property type="entry name" value="Ankyrin_rpt-contain_sf"/>
</dbReference>
<comment type="caution">
    <text evidence="1">The sequence shown here is derived from an EMBL/GenBank/DDBJ whole genome shotgun (WGS) entry which is preliminary data.</text>
</comment>
<dbReference type="EMBL" id="DAAYTU010000001">
    <property type="protein sequence ID" value="HAG5768522.1"/>
    <property type="molecule type" value="Genomic_DNA"/>
</dbReference>
<dbReference type="Gene3D" id="1.25.40.20">
    <property type="entry name" value="Ankyrin repeat-containing domain"/>
    <property type="match status" value="1"/>
</dbReference>
<proteinExistence type="predicted"/>
<gene>
    <name evidence="1" type="ORF">GGB84_000085</name>
</gene>
<protein>
    <submittedName>
        <fullName evidence="1">Uncharacterized protein</fullName>
    </submittedName>
</protein>
<name>A0A765T0T0_ECOLX</name>
<accession>A0A765T0T0</accession>